<dbReference type="OMA" id="KNTHRED"/>
<dbReference type="RefSeq" id="XP_008484250.1">
    <property type="nucleotide sequence ID" value="XM_008486028.2"/>
</dbReference>
<dbReference type="SUPFAM" id="SSF47113">
    <property type="entry name" value="Histone-fold"/>
    <property type="match status" value="1"/>
</dbReference>
<dbReference type="InterPro" id="IPR000219">
    <property type="entry name" value="DH_dom"/>
</dbReference>
<dbReference type="Proteomes" id="UP000079169">
    <property type="component" value="Unplaced"/>
</dbReference>
<accession>A0A1S3DLW2</accession>
<dbReference type="Gene3D" id="2.30.29.30">
    <property type="entry name" value="Pleckstrin-homology domain (PH domain)/Phosphotyrosine-binding domain (PTB)"/>
    <property type="match status" value="1"/>
</dbReference>
<dbReference type="Gene3D" id="1.20.900.10">
    <property type="entry name" value="Dbl homology (DH) domain"/>
    <property type="match status" value="1"/>
</dbReference>
<evidence type="ECO:0000256" key="2">
    <source>
        <dbReference type="PROSITE-ProRule" id="PRU00168"/>
    </source>
</evidence>
<dbReference type="InterPro" id="IPR023578">
    <property type="entry name" value="Ras_GEF_dom_sf"/>
</dbReference>
<sequence length="1182" mass="137157">MYMFSSQLTLADFNDNCDFHEAYNENRWKGTLVSSLHSILKQVHNSLDINTDALYYTEKLILKLLNLLCSKPLPLTTSDMEGKIKKYFPNPISEWTFNEAKQALEKGKKKSSLVISIDRVQNILQKEFYFRKVETNMVLYYAAVLDYVAADLLKLVGNYVKNIRKVDISIQDIDVAMYADKALLELFFQEDDDPVYLEPQVQSNNVVLHYEQVVNDFVAEEKLFIRELKLILKIFYEELNKITPLKEIKEVHSLFEIIEEIYNLTVCLLGAVEDISEMSSDDHCIGSCFEEFAEDAEFDVYEKLLHNIVNQKSIEVLSMHVTQPSILNTLQFAGYGFKECVKYYLPNLLMSPLYHCNLYFEYIKIFHSLTDSSKDKECLEQAQGLLAPLQISLSKISLEKNGKNACVRNYNRVKHLQSLEKIHELKKNVDGVDVRDLRPYLEEFYREDTLMKYDGKSNRLTERKVYFFDGVLILCKSNKKISVTVPINVVSSQYEFKCKEMYFLRKVEINDYENTDDIKNAFEIAPRDQPSIIIVTKSPEDKKSWFSDLIMVNTKSMLERTLDSIILDEEKKHPLRMPSPEYYSFAEPDSCENIILEEKQNTNMPLIKGATLHKLIERLTYHIYADPAFIGTFLTTYRSFTTPTELLDLLIDRFNVPDPNKVFENNNADIEESILREDIIRYKKELCQPVQFRVLNVFRQWVQHHFYDFQRDQNLLEKLKSFLLNEISGKSLRKWADIVLNLIQRKELDLEKEITFAFNNSPPPIEVHVPINSIDEFNILIAHPVEIARQLTLLEFDYFRSVKPSELVGSVWTKKNKAEYSPNLIKIMKHTTNFTRWLEKIIVEAENFDERLAIMTRIIEMMIVLQKLNNFNGVLAVTSAMGSAAVYRLRFTFQALPTRLQKVLEDARELNGDHFKKYQEKLRNINPPCIPFFGMYLTNILHIEEGNPDFLPDSKLINFTKRRKVAEIISEIQQYQNEPYCLSVVPIYREFFENLSPFEGIDDNEMCNILFEQSLLIEPRHATHVPKFPRKWPNISLKSPLVKIKKTRVLSELPGFHFEESAQSEVDEPATPITPSNHMGSNSDFSIFAPIIIGNPENTCTSFEDLSSATSTSNGYRTSRSSSTSKLPPPLPPPPLPPRYSRPGPVEPPPRDFQAVPPPLPPRGNVEDPKHPARRRRKTNVI</sequence>
<feature type="domain" description="Ras-GEF" evidence="5">
    <location>
        <begin position="783"/>
        <end position="1020"/>
    </location>
</feature>
<dbReference type="SMART" id="SM00233">
    <property type="entry name" value="PH"/>
    <property type="match status" value="1"/>
</dbReference>
<feature type="domain" description="N-terminal Ras-GEF" evidence="7">
    <location>
        <begin position="603"/>
        <end position="747"/>
    </location>
</feature>
<dbReference type="CDD" id="cd22915">
    <property type="entry name" value="HFD_SOS1_rpt2"/>
    <property type="match status" value="1"/>
</dbReference>
<dbReference type="Gene3D" id="1.20.870.10">
    <property type="entry name" value="Son of sevenless (SoS) protein Chain: S domain 1"/>
    <property type="match status" value="1"/>
</dbReference>
<dbReference type="SUPFAM" id="SSF48366">
    <property type="entry name" value="Ras GEF"/>
    <property type="match status" value="1"/>
</dbReference>
<evidence type="ECO:0000259" key="6">
    <source>
        <dbReference type="PROSITE" id="PS50010"/>
    </source>
</evidence>
<feature type="compositionally biased region" description="Low complexity" evidence="3">
    <location>
        <begin position="1110"/>
        <end position="1126"/>
    </location>
</feature>
<dbReference type="Gene3D" id="6.10.250.3060">
    <property type="match status" value="1"/>
</dbReference>
<dbReference type="InterPro" id="IPR011993">
    <property type="entry name" value="PH-like_dom_sf"/>
</dbReference>
<dbReference type="PROSITE" id="PS00720">
    <property type="entry name" value="RASGEF"/>
    <property type="match status" value="1"/>
</dbReference>
<dbReference type="PROSITE" id="PS50009">
    <property type="entry name" value="RASGEF_CAT"/>
    <property type="match status" value="1"/>
</dbReference>
<dbReference type="Gene3D" id="1.10.20.10">
    <property type="entry name" value="Histone, subunit A"/>
    <property type="match status" value="1"/>
</dbReference>
<dbReference type="SUPFAM" id="SSF48065">
    <property type="entry name" value="DBL homology domain (DH-domain)"/>
    <property type="match status" value="1"/>
</dbReference>
<dbReference type="InterPro" id="IPR008937">
    <property type="entry name" value="Ras-like_GEF"/>
</dbReference>
<reference evidence="9" key="1">
    <citation type="submission" date="2025-08" db="UniProtKB">
        <authorList>
            <consortium name="RefSeq"/>
        </authorList>
    </citation>
    <scope>IDENTIFICATION</scope>
</reference>
<dbReference type="STRING" id="121845.A0A1S3DLW2"/>
<keyword evidence="1 2" id="KW-0344">Guanine-nucleotide releasing factor</keyword>
<evidence type="ECO:0000313" key="8">
    <source>
        <dbReference type="Proteomes" id="UP000079169"/>
    </source>
</evidence>
<dbReference type="InterPro" id="IPR019804">
    <property type="entry name" value="Ras_G-nucl-exch_fac_CS"/>
</dbReference>
<keyword evidence="8" id="KW-1185">Reference proteome</keyword>
<proteinExistence type="predicted"/>
<evidence type="ECO:0000259" key="7">
    <source>
        <dbReference type="PROSITE" id="PS50212"/>
    </source>
</evidence>
<evidence type="ECO:0000259" key="5">
    <source>
        <dbReference type="PROSITE" id="PS50009"/>
    </source>
</evidence>
<feature type="region of interest" description="Disordered" evidence="3">
    <location>
        <begin position="1104"/>
        <end position="1182"/>
    </location>
</feature>
<dbReference type="PANTHER" id="PTHR23113">
    <property type="entry name" value="GUANINE NUCLEOTIDE EXCHANGE FACTOR"/>
    <property type="match status" value="1"/>
</dbReference>
<dbReference type="SMART" id="SM00147">
    <property type="entry name" value="RasGEF"/>
    <property type="match status" value="1"/>
</dbReference>
<evidence type="ECO:0000256" key="1">
    <source>
        <dbReference type="ARBA" id="ARBA00022658"/>
    </source>
</evidence>
<dbReference type="SUPFAM" id="SSF50729">
    <property type="entry name" value="PH domain-like"/>
    <property type="match status" value="1"/>
</dbReference>
<dbReference type="InterPro" id="IPR055251">
    <property type="entry name" value="SOS1_NGEF_PH"/>
</dbReference>
<dbReference type="PROSITE" id="PS50010">
    <property type="entry name" value="DH_2"/>
    <property type="match status" value="1"/>
</dbReference>
<name>A0A1S3DLW2_DIACI</name>
<dbReference type="PROSITE" id="PS50003">
    <property type="entry name" value="PH_DOMAIN"/>
    <property type="match status" value="1"/>
</dbReference>
<dbReference type="CDD" id="cd00155">
    <property type="entry name" value="RasGEF"/>
    <property type="match status" value="1"/>
</dbReference>
<dbReference type="Pfam" id="PF22697">
    <property type="entry name" value="SOS1_NGEF_PH"/>
    <property type="match status" value="1"/>
</dbReference>
<organism evidence="8 9">
    <name type="scientific">Diaphorina citri</name>
    <name type="common">Asian citrus psyllid</name>
    <dbReference type="NCBI Taxonomy" id="121845"/>
    <lineage>
        <taxon>Eukaryota</taxon>
        <taxon>Metazoa</taxon>
        <taxon>Ecdysozoa</taxon>
        <taxon>Arthropoda</taxon>
        <taxon>Hexapoda</taxon>
        <taxon>Insecta</taxon>
        <taxon>Pterygota</taxon>
        <taxon>Neoptera</taxon>
        <taxon>Paraneoptera</taxon>
        <taxon>Hemiptera</taxon>
        <taxon>Sternorrhyncha</taxon>
        <taxon>Psylloidea</taxon>
        <taxon>Psyllidae</taxon>
        <taxon>Diaphorininae</taxon>
        <taxon>Diaphorina</taxon>
    </lineage>
</organism>
<feature type="compositionally biased region" description="Pro residues" evidence="3">
    <location>
        <begin position="1127"/>
        <end position="1148"/>
    </location>
</feature>
<gene>
    <name evidence="9" type="primary">LOC103520929</name>
</gene>
<evidence type="ECO:0000259" key="4">
    <source>
        <dbReference type="PROSITE" id="PS50003"/>
    </source>
</evidence>
<dbReference type="AlphaFoldDB" id="A0A1S3DLW2"/>
<feature type="domain" description="PH" evidence="4">
    <location>
        <begin position="443"/>
        <end position="554"/>
    </location>
</feature>
<dbReference type="CDD" id="cd06224">
    <property type="entry name" value="REM"/>
    <property type="match status" value="1"/>
</dbReference>
<dbReference type="Gene3D" id="1.10.840.10">
    <property type="entry name" value="Ras guanine-nucleotide exchange factors catalytic domain"/>
    <property type="match status" value="1"/>
</dbReference>
<dbReference type="GO" id="GO:0007265">
    <property type="term" value="P:Ras protein signal transduction"/>
    <property type="evidence" value="ECO:0007669"/>
    <property type="project" value="TreeGrafter"/>
</dbReference>
<dbReference type="SMART" id="SM00325">
    <property type="entry name" value="RhoGEF"/>
    <property type="match status" value="1"/>
</dbReference>
<evidence type="ECO:0000313" key="9">
    <source>
        <dbReference type="RefSeq" id="XP_008484250.1"/>
    </source>
</evidence>
<evidence type="ECO:0000256" key="3">
    <source>
        <dbReference type="SAM" id="MobiDB-lite"/>
    </source>
</evidence>
<dbReference type="GO" id="GO:0005085">
    <property type="term" value="F:guanyl-nucleotide exchange factor activity"/>
    <property type="evidence" value="ECO:0007669"/>
    <property type="project" value="UniProtKB-KW"/>
</dbReference>
<dbReference type="InterPro" id="IPR009072">
    <property type="entry name" value="Histone-fold"/>
</dbReference>
<dbReference type="InterPro" id="IPR000651">
    <property type="entry name" value="Ras-like_Gua-exchang_fac_N"/>
</dbReference>
<dbReference type="Pfam" id="PF00617">
    <property type="entry name" value="RasGEF"/>
    <property type="match status" value="1"/>
</dbReference>
<protein>
    <submittedName>
        <fullName evidence="9">Protein son of sevenless-like</fullName>
    </submittedName>
</protein>
<dbReference type="GO" id="GO:0046982">
    <property type="term" value="F:protein heterodimerization activity"/>
    <property type="evidence" value="ECO:0007669"/>
    <property type="project" value="InterPro"/>
</dbReference>
<dbReference type="PaxDb" id="121845-A0A1S3DLW2"/>
<dbReference type="KEGG" id="dci:103520929"/>
<dbReference type="InterPro" id="IPR001849">
    <property type="entry name" value="PH_domain"/>
</dbReference>
<feature type="compositionally biased region" description="Basic residues" evidence="3">
    <location>
        <begin position="1172"/>
        <end position="1182"/>
    </location>
</feature>
<dbReference type="GeneID" id="103520929"/>
<dbReference type="InterPro" id="IPR001895">
    <property type="entry name" value="RASGEF_cat_dom"/>
</dbReference>
<feature type="region of interest" description="Disordered" evidence="3">
    <location>
        <begin position="1060"/>
        <end position="1081"/>
    </location>
</feature>
<dbReference type="InterPro" id="IPR035899">
    <property type="entry name" value="DBL_dom_sf"/>
</dbReference>
<dbReference type="Pfam" id="PF00621">
    <property type="entry name" value="RhoGEF"/>
    <property type="match status" value="1"/>
</dbReference>
<dbReference type="PROSITE" id="PS50212">
    <property type="entry name" value="RASGEF_NTER"/>
    <property type="match status" value="1"/>
</dbReference>
<dbReference type="SMART" id="SM00229">
    <property type="entry name" value="RasGEFN"/>
    <property type="match status" value="1"/>
</dbReference>
<feature type="domain" description="DH" evidence="6">
    <location>
        <begin position="209"/>
        <end position="396"/>
    </location>
</feature>
<dbReference type="InterPro" id="IPR036964">
    <property type="entry name" value="RASGEF_cat_dom_sf"/>
</dbReference>
<dbReference type="PANTHER" id="PTHR23113:SF363">
    <property type="entry name" value="PROTEIN SON OF SEVENLESS"/>
    <property type="match status" value="1"/>
</dbReference>
<dbReference type="GO" id="GO:0005886">
    <property type="term" value="C:plasma membrane"/>
    <property type="evidence" value="ECO:0007669"/>
    <property type="project" value="TreeGrafter"/>
</dbReference>
<dbReference type="Pfam" id="PF00618">
    <property type="entry name" value="RasGEF_N"/>
    <property type="match status" value="1"/>
</dbReference>